<accession>A0A1I7FB80</accession>
<dbReference type="AlphaFoldDB" id="A0A1I7FB80"/>
<proteinExistence type="predicted"/>
<protein>
    <submittedName>
        <fullName evidence="1">Uncharacterized protein</fullName>
    </submittedName>
</protein>
<dbReference type="EMBL" id="FPBN01000001">
    <property type="protein sequence ID" value="SFU33375.1"/>
    <property type="molecule type" value="Genomic_DNA"/>
</dbReference>
<evidence type="ECO:0000313" key="2">
    <source>
        <dbReference type="Proteomes" id="UP000183629"/>
    </source>
</evidence>
<gene>
    <name evidence="1" type="ORF">SAMN05660328_101292</name>
</gene>
<dbReference type="Proteomes" id="UP000183629">
    <property type="component" value="Unassembled WGS sequence"/>
</dbReference>
<sequence length="115" mass="13398">MMTKNFMIRNVSDDMFEQLHTISKKYHYASFNEFMLSQVENIVMNDGLNLYENQFAETLSTIKEQQAQILEMLLKNEISLTASSAKQDIVEELTLHWLRFMDDVDALEAERRAGG</sequence>
<organism evidence="1 2">
    <name type="scientific">Streptococcus gallolyticus</name>
    <dbReference type="NCBI Taxonomy" id="315405"/>
    <lineage>
        <taxon>Bacteria</taxon>
        <taxon>Bacillati</taxon>
        <taxon>Bacillota</taxon>
        <taxon>Bacilli</taxon>
        <taxon>Lactobacillales</taxon>
        <taxon>Streptococcaceae</taxon>
        <taxon>Streptococcus</taxon>
    </lineage>
</organism>
<name>A0A1I7FB80_9STRE</name>
<evidence type="ECO:0000313" key="1">
    <source>
        <dbReference type="EMBL" id="SFU33375.1"/>
    </source>
</evidence>
<reference evidence="2" key="1">
    <citation type="submission" date="2016-10" db="EMBL/GenBank/DDBJ databases">
        <authorList>
            <person name="Varghese N."/>
            <person name="Submissions S."/>
        </authorList>
    </citation>
    <scope>NUCLEOTIDE SEQUENCE [LARGE SCALE GENOMIC DNA]</scope>
    <source>
        <strain evidence="2">LMG 15572</strain>
    </source>
</reference>
<keyword evidence="2" id="KW-1185">Reference proteome</keyword>